<sequence length="600" mass="66824">MKHFAAALLSLVAATTAQQQYAVQGPPLSTRWTSEVGTNPWPSHPRPQMFRPEWQTLNGLWQFSPTDANGLDSPPTGQSLDRQILVPSCIESGLSGIQEDQEFSWWKTSFQAPSDWPQGKTLINFGAVDYEATVFVNGQNAGSHRGGYSRFSLDISDHVQDTNEILVHVHDPTDAEGINIPLGKQRRYRRSHIFYQPCSGIWQTAWIERVPTDYIADVLFDAKADGSITATITGSEGATGDVSVSVREQGSSNEVAVLNGAINTAITGNVNNVRVWAPGAPVLYDVVVTFKDDSVQSYVGFRTVAKTEINGVQRPTVNGKWYLPFSTLDQGYWPDGIYTPPTKEAMQFDVDYLKEIGFNTIRKHIKVEPDEYYAYTDQQGIMVWQDMPSMPHDTTPNQDQTNEFHRQSLEIVNTHAFFPSIVTWVVYNEGWGQQDGPIEEGITNQIRDMDGTRIIDSVSGWNDHGFGDYKDIHSYSDSQCGLINEETRIQVQGEFGGVGLNLSADQLWPDPAAIATIPETYEMATDITAYNNRSIQVLDNLTNQVRNNKCSGGVYTQTTDTEGEVNGLISYSRDISKANIDQWKSALQRLYDAAREKGGF</sequence>
<feature type="signal peptide" evidence="3">
    <location>
        <begin position="1"/>
        <end position="17"/>
    </location>
</feature>
<evidence type="ECO:0000313" key="7">
    <source>
        <dbReference type="Proteomes" id="UP000310189"/>
    </source>
</evidence>
<dbReference type="PANTHER" id="PTHR42732:SF2">
    <property type="entry name" value="BETA-MANNOSIDASE"/>
    <property type="match status" value="1"/>
</dbReference>
<proteinExistence type="predicted"/>
<dbReference type="InterPro" id="IPR008979">
    <property type="entry name" value="Galactose-bd-like_sf"/>
</dbReference>
<dbReference type="Gene3D" id="3.20.20.80">
    <property type="entry name" value="Glycosidases"/>
    <property type="match status" value="1"/>
</dbReference>
<comment type="caution">
    <text evidence="6">The sequence shown here is derived from an EMBL/GenBank/DDBJ whole genome shotgun (WGS) entry which is preliminary data.</text>
</comment>
<keyword evidence="2" id="KW-0326">Glycosidase</keyword>
<dbReference type="Pfam" id="PF22666">
    <property type="entry name" value="Glyco_hydro_2_N2"/>
    <property type="match status" value="1"/>
</dbReference>
<gene>
    <name evidence="6" type="ORF">E3P99_02129</name>
</gene>
<evidence type="ECO:0000256" key="3">
    <source>
        <dbReference type="SAM" id="SignalP"/>
    </source>
</evidence>
<dbReference type="Gene3D" id="2.60.40.10">
    <property type="entry name" value="Immunoglobulins"/>
    <property type="match status" value="1"/>
</dbReference>
<dbReference type="InterPro" id="IPR051913">
    <property type="entry name" value="GH2_Domain-Containing"/>
</dbReference>
<dbReference type="EMBL" id="SPNW01000028">
    <property type="protein sequence ID" value="TIA89342.1"/>
    <property type="molecule type" value="Genomic_DNA"/>
</dbReference>
<feature type="domain" description="Beta-mannosidase-like galactose-binding" evidence="5">
    <location>
        <begin position="105"/>
        <end position="174"/>
    </location>
</feature>
<dbReference type="InterPro" id="IPR054593">
    <property type="entry name" value="Beta-mannosidase-like_N2"/>
</dbReference>
<reference evidence="6 7" key="1">
    <citation type="submission" date="2019-03" db="EMBL/GenBank/DDBJ databases">
        <title>Sequencing 23 genomes of Wallemia ichthyophaga.</title>
        <authorList>
            <person name="Gostincar C."/>
        </authorList>
    </citation>
    <scope>NUCLEOTIDE SEQUENCE [LARGE SCALE GENOMIC DNA]</scope>
    <source>
        <strain evidence="6 7">EXF-5753</strain>
    </source>
</reference>
<dbReference type="PANTHER" id="PTHR42732">
    <property type="entry name" value="BETA-GALACTOSIDASE"/>
    <property type="match status" value="1"/>
</dbReference>
<dbReference type="SUPFAM" id="SSF51445">
    <property type="entry name" value="(Trans)glycosidases"/>
    <property type="match status" value="1"/>
</dbReference>
<dbReference type="GO" id="GO:0004553">
    <property type="term" value="F:hydrolase activity, hydrolyzing O-glycosyl compounds"/>
    <property type="evidence" value="ECO:0007669"/>
    <property type="project" value="InterPro"/>
</dbReference>
<dbReference type="Proteomes" id="UP000310189">
    <property type="component" value="Unassembled WGS sequence"/>
</dbReference>
<keyword evidence="1" id="KW-0378">Hydrolase</keyword>
<dbReference type="SUPFAM" id="SSF49303">
    <property type="entry name" value="beta-Galactosidase/glucuronidase domain"/>
    <property type="match status" value="1"/>
</dbReference>
<dbReference type="InterPro" id="IPR006102">
    <property type="entry name" value="Ig-like_GH2"/>
</dbReference>
<dbReference type="AlphaFoldDB" id="A0A4T0FLM4"/>
<evidence type="ECO:0000256" key="2">
    <source>
        <dbReference type="ARBA" id="ARBA00023295"/>
    </source>
</evidence>
<keyword evidence="7" id="KW-1185">Reference proteome</keyword>
<organism evidence="6 7">
    <name type="scientific">Wallemia hederae</name>
    <dbReference type="NCBI Taxonomy" id="1540922"/>
    <lineage>
        <taxon>Eukaryota</taxon>
        <taxon>Fungi</taxon>
        <taxon>Dikarya</taxon>
        <taxon>Basidiomycota</taxon>
        <taxon>Wallemiomycotina</taxon>
        <taxon>Wallemiomycetes</taxon>
        <taxon>Wallemiales</taxon>
        <taxon>Wallemiaceae</taxon>
        <taxon>Wallemia</taxon>
    </lineage>
</organism>
<accession>A0A4T0FLM4</accession>
<name>A0A4T0FLM4_9BASI</name>
<evidence type="ECO:0000313" key="6">
    <source>
        <dbReference type="EMBL" id="TIA89342.1"/>
    </source>
</evidence>
<feature type="domain" description="Glycoside hydrolase family 2 immunoglobulin-like beta-sandwich" evidence="4">
    <location>
        <begin position="220"/>
        <end position="302"/>
    </location>
</feature>
<protein>
    <recommendedName>
        <fullName evidence="8">Glycoside hydrolase family 2 immunoglobulin-like beta-sandwich domain-containing protein</fullName>
    </recommendedName>
</protein>
<evidence type="ECO:0000259" key="4">
    <source>
        <dbReference type="Pfam" id="PF00703"/>
    </source>
</evidence>
<dbReference type="SUPFAM" id="SSF49785">
    <property type="entry name" value="Galactose-binding domain-like"/>
    <property type="match status" value="1"/>
</dbReference>
<dbReference type="Pfam" id="PF00703">
    <property type="entry name" value="Glyco_hydro_2"/>
    <property type="match status" value="1"/>
</dbReference>
<evidence type="ECO:0000256" key="1">
    <source>
        <dbReference type="ARBA" id="ARBA00022801"/>
    </source>
</evidence>
<feature type="chain" id="PRO_5020349773" description="Glycoside hydrolase family 2 immunoglobulin-like beta-sandwich domain-containing protein" evidence="3">
    <location>
        <begin position="18"/>
        <end position="600"/>
    </location>
</feature>
<dbReference type="InterPro" id="IPR013783">
    <property type="entry name" value="Ig-like_fold"/>
</dbReference>
<evidence type="ECO:0008006" key="8">
    <source>
        <dbReference type="Google" id="ProtNLM"/>
    </source>
</evidence>
<dbReference type="GO" id="GO:0005975">
    <property type="term" value="P:carbohydrate metabolic process"/>
    <property type="evidence" value="ECO:0007669"/>
    <property type="project" value="InterPro"/>
</dbReference>
<dbReference type="Gene3D" id="2.60.120.260">
    <property type="entry name" value="Galactose-binding domain-like"/>
    <property type="match status" value="1"/>
</dbReference>
<dbReference type="OrthoDB" id="408320at2759"/>
<dbReference type="InterPro" id="IPR017853">
    <property type="entry name" value="GH"/>
</dbReference>
<keyword evidence="3" id="KW-0732">Signal</keyword>
<evidence type="ECO:0000259" key="5">
    <source>
        <dbReference type="Pfam" id="PF22666"/>
    </source>
</evidence>
<dbReference type="InterPro" id="IPR036156">
    <property type="entry name" value="Beta-gal/glucu_dom_sf"/>
</dbReference>